<proteinExistence type="predicted"/>
<dbReference type="Gene3D" id="3.60.40.10">
    <property type="entry name" value="PPM-type phosphatase domain"/>
    <property type="match status" value="1"/>
</dbReference>
<dbReference type="GO" id="GO:0004722">
    <property type="term" value="F:protein serine/threonine phosphatase activity"/>
    <property type="evidence" value="ECO:0007669"/>
    <property type="project" value="UniProtKB-EC"/>
</dbReference>
<reference evidence="5" key="1">
    <citation type="journal article" date="2019" name="Int. J. Syst. Evol. Microbiol.">
        <title>The Global Catalogue of Microorganisms (GCM) 10K type strain sequencing project: providing services to taxonomists for standard genome sequencing and annotation.</title>
        <authorList>
            <consortium name="The Broad Institute Genomics Platform"/>
            <consortium name="The Broad Institute Genome Sequencing Center for Infectious Disease"/>
            <person name="Wu L."/>
            <person name="Ma J."/>
        </authorList>
    </citation>
    <scope>NUCLEOTIDE SEQUENCE [LARGE SCALE GENOMIC DNA]</scope>
    <source>
        <strain evidence="5">JCM 31202</strain>
    </source>
</reference>
<evidence type="ECO:0000313" key="4">
    <source>
        <dbReference type="EMBL" id="MFD0898871.1"/>
    </source>
</evidence>
<comment type="caution">
    <text evidence="4">The sequence shown here is derived from an EMBL/GenBank/DDBJ whole genome shotgun (WGS) entry which is preliminary data.</text>
</comment>
<evidence type="ECO:0000259" key="2">
    <source>
        <dbReference type="SMART" id="SM00065"/>
    </source>
</evidence>
<feature type="domain" description="PPM-type phosphatase" evidence="3">
    <location>
        <begin position="265"/>
        <end position="483"/>
    </location>
</feature>
<protein>
    <submittedName>
        <fullName evidence="4">PP2C family protein-serine/threonine phosphatase</fullName>
        <ecNumber evidence="4">3.1.3.16</ecNumber>
    </submittedName>
</protein>
<keyword evidence="1 4" id="KW-0378">Hydrolase</keyword>
<dbReference type="SMART" id="SM00331">
    <property type="entry name" value="PP2C_SIG"/>
    <property type="match status" value="1"/>
</dbReference>
<organism evidence="4 5">
    <name type="scientific">Actinomadura sediminis</name>
    <dbReference type="NCBI Taxonomy" id="1038904"/>
    <lineage>
        <taxon>Bacteria</taxon>
        <taxon>Bacillati</taxon>
        <taxon>Actinomycetota</taxon>
        <taxon>Actinomycetes</taxon>
        <taxon>Streptosporangiales</taxon>
        <taxon>Thermomonosporaceae</taxon>
        <taxon>Actinomadura</taxon>
    </lineage>
</organism>
<dbReference type="InterPro" id="IPR001932">
    <property type="entry name" value="PPM-type_phosphatase-like_dom"/>
</dbReference>
<dbReference type="Proteomes" id="UP001596972">
    <property type="component" value="Unassembled WGS sequence"/>
</dbReference>
<dbReference type="SUPFAM" id="SSF81606">
    <property type="entry name" value="PP2C-like"/>
    <property type="match status" value="1"/>
</dbReference>
<evidence type="ECO:0000259" key="3">
    <source>
        <dbReference type="SMART" id="SM00331"/>
    </source>
</evidence>
<dbReference type="PANTHER" id="PTHR43156">
    <property type="entry name" value="STAGE II SPORULATION PROTEIN E-RELATED"/>
    <property type="match status" value="1"/>
</dbReference>
<dbReference type="Pfam" id="PF07228">
    <property type="entry name" value="SpoIIE"/>
    <property type="match status" value="1"/>
</dbReference>
<sequence>MPDHGDGEHFAHRDGRLLTCSWSSAPIYPGGPSMAGTEAVAGMVLVFQDVSERSVIEDELRERMARMRRAISRLRLVAEISTVLSSTLNEEEVLRRLVRLVVPALGGWAEVDLLVSDGRVERAAAAHRELTPDEAAALEGPLPPLPRTPRGALARALRGGATVVVGGGDPGPYPGEPLDDAQRDLFRVMGARSAIVAPLAARGEVYGALTLGHSRPGHRYEDDDGLIVEDIARRVGLVLANARLFAAQRNTAEAMQRSLLPPLFQPHDLQLQARYLPATEAGRVGGDWYDSFELSDGATGLAIGDVVGHDLQAAARMAQVRNMLRALAWDRPAPPSSVLERLDGAIDAVSEAETATAVFARIERPGAGRRRLRWCNAGHLPPLLITHDGGTLFLEEHGMLLGDPGFAGSRPDGVRDLPPLSTLLLYTDGLVETRHSDLTDRLVGLRRHSAQLARLPLSDLCDRVLERMAPGREDDVALLALRIPG</sequence>
<keyword evidence="5" id="KW-1185">Reference proteome</keyword>
<dbReference type="EC" id="3.1.3.16" evidence="4"/>
<feature type="domain" description="GAF" evidence="2">
    <location>
        <begin position="89"/>
        <end position="249"/>
    </location>
</feature>
<dbReference type="EMBL" id="JBHTJA010000001">
    <property type="protein sequence ID" value="MFD0898871.1"/>
    <property type="molecule type" value="Genomic_DNA"/>
</dbReference>
<dbReference type="InterPro" id="IPR003018">
    <property type="entry name" value="GAF"/>
</dbReference>
<dbReference type="InterPro" id="IPR036457">
    <property type="entry name" value="PPM-type-like_dom_sf"/>
</dbReference>
<dbReference type="SMART" id="SM00065">
    <property type="entry name" value="GAF"/>
    <property type="match status" value="1"/>
</dbReference>
<evidence type="ECO:0000256" key="1">
    <source>
        <dbReference type="ARBA" id="ARBA00022801"/>
    </source>
</evidence>
<dbReference type="InterPro" id="IPR029016">
    <property type="entry name" value="GAF-like_dom_sf"/>
</dbReference>
<dbReference type="Pfam" id="PF01590">
    <property type="entry name" value="GAF"/>
    <property type="match status" value="1"/>
</dbReference>
<evidence type="ECO:0000313" key="5">
    <source>
        <dbReference type="Proteomes" id="UP001596972"/>
    </source>
</evidence>
<dbReference type="SUPFAM" id="SSF55781">
    <property type="entry name" value="GAF domain-like"/>
    <property type="match status" value="1"/>
</dbReference>
<dbReference type="Gene3D" id="3.30.450.40">
    <property type="match status" value="1"/>
</dbReference>
<dbReference type="PANTHER" id="PTHR43156:SF2">
    <property type="entry name" value="STAGE II SPORULATION PROTEIN E"/>
    <property type="match status" value="1"/>
</dbReference>
<dbReference type="RefSeq" id="WP_378295665.1">
    <property type="nucleotide sequence ID" value="NZ_JBHTJA010000001.1"/>
</dbReference>
<name>A0ABW3EF02_9ACTN</name>
<dbReference type="InterPro" id="IPR052016">
    <property type="entry name" value="Bact_Sigma-Reg"/>
</dbReference>
<accession>A0ABW3EF02</accession>
<gene>
    <name evidence="4" type="ORF">ACFQ11_00500</name>
</gene>